<evidence type="ECO:0008006" key="4">
    <source>
        <dbReference type="Google" id="ProtNLM"/>
    </source>
</evidence>
<name>A0A918DEC2_9ACTN</name>
<accession>A0A918DEC2</accession>
<dbReference type="AlphaFoldDB" id="A0A918DEC2"/>
<evidence type="ECO:0000313" key="2">
    <source>
        <dbReference type="EMBL" id="GGO60973.1"/>
    </source>
</evidence>
<dbReference type="RefSeq" id="WP_189122026.1">
    <property type="nucleotide sequence ID" value="NZ_BMNH01000001.1"/>
</dbReference>
<gene>
    <name evidence="2" type="ORF">GCM10012289_02100</name>
</gene>
<dbReference type="Proteomes" id="UP000646523">
    <property type="component" value="Unassembled WGS sequence"/>
</dbReference>
<comment type="caution">
    <text evidence="2">The sequence shown here is derived from an EMBL/GenBank/DDBJ whole genome shotgun (WGS) entry which is preliminary data.</text>
</comment>
<feature type="region of interest" description="Disordered" evidence="1">
    <location>
        <begin position="1"/>
        <end position="23"/>
    </location>
</feature>
<dbReference type="EMBL" id="BMNH01000001">
    <property type="protein sequence ID" value="GGO60973.1"/>
    <property type="molecule type" value="Genomic_DNA"/>
</dbReference>
<organism evidence="2 3">
    <name type="scientific">Nonomuraea cavernae</name>
    <dbReference type="NCBI Taxonomy" id="2045107"/>
    <lineage>
        <taxon>Bacteria</taxon>
        <taxon>Bacillati</taxon>
        <taxon>Actinomycetota</taxon>
        <taxon>Actinomycetes</taxon>
        <taxon>Streptosporangiales</taxon>
        <taxon>Streptosporangiaceae</taxon>
        <taxon>Nonomuraea</taxon>
    </lineage>
</organism>
<protein>
    <recommendedName>
        <fullName evidence="4">PE domain-containing protein</fullName>
    </recommendedName>
</protein>
<reference evidence="2" key="1">
    <citation type="journal article" date="2014" name="Int. J. Syst. Evol. Microbiol.">
        <title>Complete genome sequence of Corynebacterium casei LMG S-19264T (=DSM 44701T), isolated from a smear-ripened cheese.</title>
        <authorList>
            <consortium name="US DOE Joint Genome Institute (JGI-PGF)"/>
            <person name="Walter F."/>
            <person name="Albersmeier A."/>
            <person name="Kalinowski J."/>
            <person name="Ruckert C."/>
        </authorList>
    </citation>
    <scope>NUCLEOTIDE SEQUENCE</scope>
    <source>
        <strain evidence="2">CGMCC 4.7368</strain>
    </source>
</reference>
<evidence type="ECO:0000256" key="1">
    <source>
        <dbReference type="SAM" id="MobiDB-lite"/>
    </source>
</evidence>
<sequence>MSTIPPELGIHHSSLRDGGDGLRASATELGTRIEALATSIEALGPLGGADDISALIGEAYEAIHHAAFESLQTALDALAQDGNTLDAMRVTFRVQERSTEQSIDSLRA</sequence>
<keyword evidence="3" id="KW-1185">Reference proteome</keyword>
<reference evidence="2" key="2">
    <citation type="submission" date="2020-09" db="EMBL/GenBank/DDBJ databases">
        <authorList>
            <person name="Sun Q."/>
            <person name="Zhou Y."/>
        </authorList>
    </citation>
    <scope>NUCLEOTIDE SEQUENCE</scope>
    <source>
        <strain evidence="2">CGMCC 4.7368</strain>
    </source>
</reference>
<evidence type="ECO:0000313" key="3">
    <source>
        <dbReference type="Proteomes" id="UP000646523"/>
    </source>
</evidence>
<proteinExistence type="predicted"/>